<dbReference type="EMBL" id="AFOJ01000004">
    <property type="protein sequence ID" value="EGM52575.1"/>
    <property type="molecule type" value="Genomic_DNA"/>
</dbReference>
<dbReference type="AlphaFoldDB" id="F7R011"/>
<organism evidence="1 2">
    <name type="scientific">Ligilactobacillus ruminis SPM0211</name>
    <dbReference type="NCBI Taxonomy" id="1040964"/>
    <lineage>
        <taxon>Bacteria</taxon>
        <taxon>Bacillati</taxon>
        <taxon>Bacillota</taxon>
        <taxon>Bacilli</taxon>
        <taxon>Lactobacillales</taxon>
        <taxon>Lactobacillaceae</taxon>
        <taxon>Ligilactobacillus</taxon>
    </lineage>
</organism>
<accession>F7R011</accession>
<comment type="caution">
    <text evidence="1">The sequence shown here is derived from an EMBL/GenBank/DDBJ whole genome shotgun (WGS) entry which is preliminary data.</text>
</comment>
<proteinExistence type="predicted"/>
<protein>
    <submittedName>
        <fullName evidence="1">Uncharacterized protein</fullName>
    </submittedName>
</protein>
<reference evidence="1 2" key="1">
    <citation type="journal article" date="2011" name="J. Bacteriol.">
        <title>Genome Sequence of Lactobacillus ruminis SPM0211, Isolated from a Fecal Sample from a Healthy Korean.</title>
        <authorList>
            <person name="Lee S."/>
            <person name="Cho Y.J."/>
            <person name="Lee A.H."/>
            <person name="Chun J."/>
            <person name="Ha N.J."/>
            <person name="Ko G."/>
        </authorList>
    </citation>
    <scope>NUCLEOTIDE SEQUENCE [LARGE SCALE GENOMIC DNA]</scope>
    <source>
        <strain evidence="1 2">SPM0211</strain>
    </source>
</reference>
<evidence type="ECO:0000313" key="2">
    <source>
        <dbReference type="Proteomes" id="UP000002971"/>
    </source>
</evidence>
<gene>
    <name evidence="1" type="ORF">LRU_01019</name>
</gene>
<name>F7R011_9LACO</name>
<sequence>MVEQYRCLKKAAFIHRKLKKPDEVICNKTAFVRLFV</sequence>
<dbReference type="Proteomes" id="UP000002971">
    <property type="component" value="Unassembled WGS sequence"/>
</dbReference>
<evidence type="ECO:0000313" key="1">
    <source>
        <dbReference type="EMBL" id="EGM52575.1"/>
    </source>
</evidence>